<evidence type="ECO:0000259" key="1">
    <source>
        <dbReference type="Pfam" id="PF20508"/>
    </source>
</evidence>
<accession>A0A941F0G4</accession>
<sequence>MNEIDNMSVKWWAAGKLLAYSKQDEPFIHLDGDVFLWDYLPDRIMSSPVLAQSPEFFNKYDTSSYYRLLELEELIKFGNGWLPNYWNSYTSNIEVFEAACCGIFGGNDINSINNYSTTAIKIITENKNIWDNWNGNACGNVLVEQFFLILFLNVQGNKNIEYLFDKTKNPFSPNSSNTTYTHLIANSKNNIQVQRLVEKFILNHCIEFIPRTRKAIEAINKEKCYQE</sequence>
<protein>
    <recommendedName>
        <fullName evidence="1">DUF6734 domain-containing protein</fullName>
    </recommendedName>
</protein>
<organism evidence="2 3">
    <name type="scientific">Carboxylicivirga sediminis</name>
    <dbReference type="NCBI Taxonomy" id="2006564"/>
    <lineage>
        <taxon>Bacteria</taxon>
        <taxon>Pseudomonadati</taxon>
        <taxon>Bacteroidota</taxon>
        <taxon>Bacteroidia</taxon>
        <taxon>Marinilabiliales</taxon>
        <taxon>Marinilabiliaceae</taxon>
        <taxon>Carboxylicivirga</taxon>
    </lineage>
</organism>
<reference evidence="2" key="1">
    <citation type="journal article" date="2018" name="Int. J. Syst. Evol. Microbiol.">
        <title>Carboxylicivirga sediminis sp. nov., isolated from coastal sediment.</title>
        <authorList>
            <person name="Wang F.Q."/>
            <person name="Ren L.H."/>
            <person name="Zou R.J."/>
            <person name="Sun Y.Z."/>
            <person name="Liu X.J."/>
            <person name="Jiang F."/>
            <person name="Liu L.J."/>
        </authorList>
    </citation>
    <scope>NUCLEOTIDE SEQUENCE</scope>
    <source>
        <strain evidence="2">JR1</strain>
    </source>
</reference>
<gene>
    <name evidence="2" type="ORF">KDU71_03850</name>
</gene>
<dbReference type="Pfam" id="PF20508">
    <property type="entry name" value="DUF6734"/>
    <property type="match status" value="1"/>
</dbReference>
<keyword evidence="3" id="KW-1185">Reference proteome</keyword>
<dbReference type="InterPro" id="IPR046621">
    <property type="entry name" value="DUF6734"/>
</dbReference>
<reference evidence="2" key="2">
    <citation type="submission" date="2021-04" db="EMBL/GenBank/DDBJ databases">
        <authorList>
            <person name="Zhang T."/>
            <person name="Zhang Y."/>
            <person name="Lu D."/>
            <person name="Zuo D."/>
            <person name="Du Z."/>
        </authorList>
    </citation>
    <scope>NUCLEOTIDE SEQUENCE</scope>
    <source>
        <strain evidence="2">JR1</strain>
    </source>
</reference>
<evidence type="ECO:0000313" key="3">
    <source>
        <dbReference type="Proteomes" id="UP000679220"/>
    </source>
</evidence>
<dbReference type="Proteomes" id="UP000679220">
    <property type="component" value="Unassembled WGS sequence"/>
</dbReference>
<feature type="domain" description="DUF6734" evidence="1">
    <location>
        <begin position="2"/>
        <end position="205"/>
    </location>
</feature>
<dbReference type="EMBL" id="JAGTAR010000003">
    <property type="protein sequence ID" value="MBR8534681.1"/>
    <property type="molecule type" value="Genomic_DNA"/>
</dbReference>
<dbReference type="AlphaFoldDB" id="A0A941F0G4"/>
<comment type="caution">
    <text evidence="2">The sequence shown here is derived from an EMBL/GenBank/DDBJ whole genome shotgun (WGS) entry which is preliminary data.</text>
</comment>
<proteinExistence type="predicted"/>
<evidence type="ECO:0000313" key="2">
    <source>
        <dbReference type="EMBL" id="MBR8534681.1"/>
    </source>
</evidence>
<name>A0A941F0G4_9BACT</name>